<accession>A0A842JLD6</accession>
<dbReference type="Pfam" id="PF08367">
    <property type="entry name" value="M16C_assoc"/>
    <property type="match status" value="1"/>
</dbReference>
<evidence type="ECO:0000313" key="3">
    <source>
        <dbReference type="EMBL" id="MBC2890568.1"/>
    </source>
</evidence>
<evidence type="ECO:0000313" key="4">
    <source>
        <dbReference type="Proteomes" id="UP000587396"/>
    </source>
</evidence>
<evidence type="ECO:0000256" key="1">
    <source>
        <dbReference type="SAM" id="MobiDB-lite"/>
    </source>
</evidence>
<proteinExistence type="predicted"/>
<dbReference type="PANTHER" id="PTHR43016">
    <property type="entry name" value="PRESEQUENCE PROTEASE"/>
    <property type="match status" value="1"/>
</dbReference>
<dbReference type="FunFam" id="3.30.830.10:FF:000011">
    <property type="entry name" value="Presequence protease, mitochondrial"/>
    <property type="match status" value="1"/>
</dbReference>
<dbReference type="Pfam" id="PF05193">
    <property type="entry name" value="Peptidase_M16_C"/>
    <property type="match status" value="1"/>
</dbReference>
<dbReference type="InterPro" id="IPR007863">
    <property type="entry name" value="Peptidase_M16_C"/>
</dbReference>
<feature type="compositionally biased region" description="Basic and acidic residues" evidence="1">
    <location>
        <begin position="276"/>
        <end position="285"/>
    </location>
</feature>
<reference evidence="3 4" key="1">
    <citation type="submission" date="2020-08" db="EMBL/GenBank/DDBJ databases">
        <authorList>
            <person name="Liu C."/>
            <person name="Sun Q."/>
        </authorList>
    </citation>
    <scope>NUCLEOTIDE SEQUENCE [LARGE SCALE GENOMIC DNA]</scope>
    <source>
        <strain evidence="3 4">N22</strain>
    </source>
</reference>
<keyword evidence="4" id="KW-1185">Reference proteome</keyword>
<dbReference type="InterPro" id="IPR013578">
    <property type="entry name" value="Peptidase_M16C_assoc"/>
</dbReference>
<dbReference type="AlphaFoldDB" id="A0A842JLD6"/>
<gene>
    <name evidence="3" type="ORF">H7313_14625</name>
</gene>
<dbReference type="GO" id="GO:0016485">
    <property type="term" value="P:protein processing"/>
    <property type="evidence" value="ECO:0007669"/>
    <property type="project" value="TreeGrafter"/>
</dbReference>
<dbReference type="GO" id="GO:0004222">
    <property type="term" value="F:metalloendopeptidase activity"/>
    <property type="evidence" value="ECO:0007669"/>
    <property type="project" value="TreeGrafter"/>
</dbReference>
<dbReference type="InterPro" id="IPR055130">
    <property type="entry name" value="PreP_C"/>
</dbReference>
<dbReference type="SMART" id="SM01264">
    <property type="entry name" value="M16C_associated"/>
    <property type="match status" value="1"/>
</dbReference>
<feature type="region of interest" description="Disordered" evidence="1">
    <location>
        <begin position="274"/>
        <end position="294"/>
    </location>
</feature>
<comment type="caution">
    <text evidence="3">The sequence shown here is derived from an EMBL/GenBank/DDBJ whole genome shotgun (WGS) entry which is preliminary data.</text>
</comment>
<sequence length="1000" mass="109668">MELEIDDRLHGFTVLAREDLPEIDGTAYTLAHRKSGARLLYLANDDANKAFSIAFKTPPADDTGVFHILEHSVLCGSDKFPVKEPFVDLLKSSMQTFLNAMTFPDKTMYPVASTNEQDLLNLMDVYLDAVLHPAIYRKPAIFEQEGWHYELASDTEADEGDSVTGEMVASTEAQDGSAELVLNGVVYNEMKGALSDPNSVLYDELQAALFPDTAYRFESGGTPRAIPDLTYEQFLDEHARHYRLDNSYITLYGDLDLDRMLAFLDKEYLSPVSDEEAARDAERTKAGKPPLEPHALEAQAPVTNPDVVKVMDTAPENACAGLGYVIGDVAERTRIVAVDILLDALMGSNEAPVKRALLDAYLADDVQAFLADSLLQPFAVVQLRGSKPGAAKRFRSAFEDALRAVAEQGVDRTLVEASISRAEFVMREREFGIPDGVALSMTALSGWLYDDEMATTYLRYEDDFAFLRRELGSGYFERLLVDVFLVSDHWALAEVRPVEGGEDAYEAERLRAAEAGMGPDDFARVADEEAELRRLQTEPDSPEALATLPRLSVADIDDAPEEPSYGLVDGTPVPCLRHSVATRGIAYAYRYFDLSRASFEELPYVSVLGLVLGKLGTARHTAAEIDTLVNGRLGNLSFYAEVNEGESDPHDLVPKFVASASALSENVEATCELPLEIMLETDFSDAGKIKDVLQQRRISMEQSFAAAGHAAAMARATSYYLPAGVLREQLGGVDFYRFLKDLLAHYDERAGELAERLAELAERLFVDDGCTVSFTGADEDFERFWKAGAVTGRAGSSERPLAVPEPVVRNEAFIVPSDVCYAAQGYDRRATGAPYTGAWQVAARALSYDFLWNEVRVKGGAYGAGFGATRTGNLRFYSYRDPHLDETLARFADSAAWLASFEPEPEAMEGYVVSTVAGFDAPLKARMLARRQDGDFFGGRTPEMRRQTREEMVGTDPQAVRALGAPLANAVSHGAVCAFGGKDILEASRAGLAMVDLLNE</sequence>
<name>A0A842JLD6_9ACTN</name>
<dbReference type="RefSeq" id="WP_185906245.1">
    <property type="nucleotide sequence ID" value="NZ_JACMSE010000015.1"/>
</dbReference>
<dbReference type="Gene3D" id="3.30.830.10">
    <property type="entry name" value="Metalloenzyme, LuxS/M16 peptidase-like"/>
    <property type="match status" value="4"/>
</dbReference>
<dbReference type="Proteomes" id="UP000587396">
    <property type="component" value="Unassembled WGS sequence"/>
</dbReference>
<dbReference type="Pfam" id="PF22516">
    <property type="entry name" value="PreP_C"/>
    <property type="match status" value="1"/>
</dbReference>
<evidence type="ECO:0000259" key="2">
    <source>
        <dbReference type="SMART" id="SM01264"/>
    </source>
</evidence>
<dbReference type="InterPro" id="IPR011249">
    <property type="entry name" value="Metalloenz_LuxS/M16"/>
</dbReference>
<organism evidence="3 4">
    <name type="scientific">Gordonibacter massiliensis</name>
    <name type="common">ex Traore et al. 2017</name>
    <dbReference type="NCBI Taxonomy" id="1841863"/>
    <lineage>
        <taxon>Bacteria</taxon>
        <taxon>Bacillati</taxon>
        <taxon>Actinomycetota</taxon>
        <taxon>Coriobacteriia</taxon>
        <taxon>Eggerthellales</taxon>
        <taxon>Eggerthellaceae</taxon>
        <taxon>Gordonibacter</taxon>
    </lineage>
</organism>
<dbReference type="PANTHER" id="PTHR43016:SF13">
    <property type="entry name" value="PRESEQUENCE PROTEASE, MITOCHONDRIAL"/>
    <property type="match status" value="1"/>
</dbReference>
<feature type="domain" description="Peptidase M16C associated" evidence="2">
    <location>
        <begin position="495"/>
        <end position="742"/>
    </location>
</feature>
<dbReference type="EMBL" id="JACMSE010000015">
    <property type="protein sequence ID" value="MBC2890568.1"/>
    <property type="molecule type" value="Genomic_DNA"/>
</dbReference>
<dbReference type="SUPFAM" id="SSF63411">
    <property type="entry name" value="LuxS/MPP-like metallohydrolase"/>
    <property type="match status" value="4"/>
</dbReference>
<protein>
    <submittedName>
        <fullName evidence="3">Insulinase family protein</fullName>
    </submittedName>
</protein>
<dbReference type="GO" id="GO:0046872">
    <property type="term" value="F:metal ion binding"/>
    <property type="evidence" value="ECO:0007669"/>
    <property type="project" value="InterPro"/>
</dbReference>